<evidence type="ECO:0000313" key="2">
    <source>
        <dbReference type="Proteomes" id="UP000189229"/>
    </source>
</evidence>
<comment type="caution">
    <text evidence="1">The sequence shown here is derived from an EMBL/GenBank/DDBJ whole genome shotgun (WGS) entry which is preliminary data.</text>
</comment>
<name>A0A1V3XAZ2_MYCKA</name>
<accession>A0A1V3XAZ2</accession>
<reference evidence="1 2" key="1">
    <citation type="submission" date="2017-02" db="EMBL/GenBank/DDBJ databases">
        <title>Complete genome sequences of Mycobacterium kansasii strains isolated from rhesus macaques.</title>
        <authorList>
            <person name="Panda A."/>
            <person name="Nagaraj S."/>
            <person name="Zhao X."/>
            <person name="Tettelin H."/>
            <person name="Detolla L.J."/>
        </authorList>
    </citation>
    <scope>NUCLEOTIDE SEQUENCE [LARGE SCALE GENOMIC DNA]</scope>
    <source>
        <strain evidence="1 2">11-3813</strain>
    </source>
</reference>
<protein>
    <submittedName>
        <fullName evidence="1">FtsK/SpoIIIE family protein</fullName>
    </submittedName>
</protein>
<evidence type="ECO:0000313" key="1">
    <source>
        <dbReference type="EMBL" id="OOK76399.1"/>
    </source>
</evidence>
<gene>
    <name evidence="1" type="ORF">BZL30_3955</name>
</gene>
<organism evidence="1 2">
    <name type="scientific">Mycobacterium kansasii</name>
    <dbReference type="NCBI Taxonomy" id="1768"/>
    <lineage>
        <taxon>Bacteria</taxon>
        <taxon>Bacillati</taxon>
        <taxon>Actinomycetota</taxon>
        <taxon>Actinomycetes</taxon>
        <taxon>Mycobacteriales</taxon>
        <taxon>Mycobacteriaceae</taxon>
        <taxon>Mycobacterium</taxon>
    </lineage>
</organism>
<dbReference type="AlphaFoldDB" id="A0A1V3XAZ2"/>
<dbReference type="InterPro" id="IPR027417">
    <property type="entry name" value="P-loop_NTPase"/>
</dbReference>
<dbReference type="Proteomes" id="UP000189229">
    <property type="component" value="Unassembled WGS sequence"/>
</dbReference>
<proteinExistence type="predicted"/>
<sequence length="83" mass="9012">MILGRQGCGKTTALVAIGEAVMSRFSPEEAQLTLIDPKTAPHGLRDLHGPGYVRAYAYDQDEIDEVITVLAQQVLLPRLPPKA</sequence>
<dbReference type="Gene3D" id="3.40.50.300">
    <property type="entry name" value="P-loop containing nucleotide triphosphate hydrolases"/>
    <property type="match status" value="1"/>
</dbReference>
<dbReference type="EMBL" id="MVBM01000003">
    <property type="protein sequence ID" value="OOK76399.1"/>
    <property type="molecule type" value="Genomic_DNA"/>
</dbReference>